<dbReference type="SUPFAM" id="SSF49899">
    <property type="entry name" value="Concanavalin A-like lectins/glucanases"/>
    <property type="match status" value="1"/>
</dbReference>
<evidence type="ECO:0000256" key="3">
    <source>
        <dbReference type="ARBA" id="ARBA00022729"/>
    </source>
</evidence>
<dbReference type="GO" id="GO:0005793">
    <property type="term" value="C:endoplasmic reticulum-Golgi intermediate compartment"/>
    <property type="evidence" value="ECO:0007669"/>
    <property type="project" value="TreeGrafter"/>
</dbReference>
<organism evidence="8 9">
    <name type="scientific">Calicophoron daubneyi</name>
    <name type="common">Rumen fluke</name>
    <name type="synonym">Paramphistomum daubneyi</name>
    <dbReference type="NCBI Taxonomy" id="300641"/>
    <lineage>
        <taxon>Eukaryota</taxon>
        <taxon>Metazoa</taxon>
        <taxon>Spiralia</taxon>
        <taxon>Lophotrochozoa</taxon>
        <taxon>Platyhelminthes</taxon>
        <taxon>Trematoda</taxon>
        <taxon>Digenea</taxon>
        <taxon>Plagiorchiida</taxon>
        <taxon>Pronocephalata</taxon>
        <taxon>Paramphistomoidea</taxon>
        <taxon>Paramphistomidae</taxon>
        <taxon>Calicophoron</taxon>
    </lineage>
</organism>
<dbReference type="InterPro" id="IPR051136">
    <property type="entry name" value="Intracellular_Lectin-GPT"/>
</dbReference>
<comment type="caution">
    <text evidence="8">The sequence shown here is derived from an EMBL/GenBank/DDBJ whole genome shotgun (WGS) entry which is preliminary data.</text>
</comment>
<sequence>MYTYENKIRTRLYLTFLVWTSVLHPVAYAPSSHKRLHPEHSLLHPQPNDLNLWNLDGTAHFRGGVLSLVPSIRYRTGLAWSGIPVDYCNWEVNIRFSIQSNSYYPGDGWAMFYTEEPITKRVDNPSMTTMGGPDDYKGLAIIYDSYDNNYKADGYFPRVYPVLLNGDYKQRHYDNGFNQRPYSCYYDCTNDQCHLRFEYWNRTIWLAAKRWNGEAVCYKSSHNVVLPPGGYFSLTGINIYYYQAVDIIEFKVEEILDGTECFERDGRKPRWDHNTY</sequence>
<feature type="transmembrane region" description="Helical" evidence="6">
    <location>
        <begin position="12"/>
        <end position="30"/>
    </location>
</feature>
<accession>A0AAV2TPZ6</accession>
<dbReference type="Proteomes" id="UP001497525">
    <property type="component" value="Unassembled WGS sequence"/>
</dbReference>
<dbReference type="GO" id="GO:0005537">
    <property type="term" value="F:D-mannose binding"/>
    <property type="evidence" value="ECO:0007669"/>
    <property type="project" value="TreeGrafter"/>
</dbReference>
<dbReference type="AlphaFoldDB" id="A0AAV2TPZ6"/>
<evidence type="ECO:0000256" key="5">
    <source>
        <dbReference type="ARBA" id="ARBA00023136"/>
    </source>
</evidence>
<dbReference type="Gene3D" id="2.60.120.200">
    <property type="match status" value="1"/>
</dbReference>
<evidence type="ECO:0000256" key="6">
    <source>
        <dbReference type="SAM" id="Phobius"/>
    </source>
</evidence>
<dbReference type="CDD" id="cd07308">
    <property type="entry name" value="lectin_leg-like"/>
    <property type="match status" value="1"/>
</dbReference>
<evidence type="ECO:0000313" key="8">
    <source>
        <dbReference type="EMBL" id="CAL5138586.1"/>
    </source>
</evidence>
<gene>
    <name evidence="8" type="ORF">CDAUBV1_LOCUS13409</name>
</gene>
<evidence type="ECO:0000259" key="7">
    <source>
        <dbReference type="PROSITE" id="PS51328"/>
    </source>
</evidence>
<evidence type="ECO:0000256" key="2">
    <source>
        <dbReference type="ARBA" id="ARBA00022692"/>
    </source>
</evidence>
<dbReference type="PANTHER" id="PTHR12223:SF28">
    <property type="entry name" value="LECTIN, MANNOSE BINDING 1 LIKE"/>
    <property type="match status" value="1"/>
</dbReference>
<comment type="subcellular location">
    <subcellularLocation>
        <location evidence="1">Membrane</location>
        <topology evidence="1">Single-pass type I membrane protein</topology>
    </subcellularLocation>
</comment>
<keyword evidence="5 6" id="KW-0472">Membrane</keyword>
<evidence type="ECO:0000256" key="4">
    <source>
        <dbReference type="ARBA" id="ARBA00022989"/>
    </source>
</evidence>
<dbReference type="Pfam" id="PF03388">
    <property type="entry name" value="Lectin_leg-like"/>
    <property type="match status" value="1"/>
</dbReference>
<protein>
    <recommendedName>
        <fullName evidence="7">L-type lectin-like domain-containing protein</fullName>
    </recommendedName>
</protein>
<dbReference type="PROSITE" id="PS51328">
    <property type="entry name" value="L_LECTIN_LIKE"/>
    <property type="match status" value="1"/>
</dbReference>
<dbReference type="EMBL" id="CAXLJL010000501">
    <property type="protein sequence ID" value="CAL5138586.1"/>
    <property type="molecule type" value="Genomic_DNA"/>
</dbReference>
<dbReference type="InterPro" id="IPR013320">
    <property type="entry name" value="ConA-like_dom_sf"/>
</dbReference>
<reference evidence="8" key="1">
    <citation type="submission" date="2024-06" db="EMBL/GenBank/DDBJ databases">
        <authorList>
            <person name="Liu X."/>
            <person name="Lenzi L."/>
            <person name="Haldenby T S."/>
            <person name="Uol C."/>
        </authorList>
    </citation>
    <scope>NUCLEOTIDE SEQUENCE</scope>
</reference>
<dbReference type="GO" id="GO:0030134">
    <property type="term" value="C:COPII-coated ER to Golgi transport vesicle"/>
    <property type="evidence" value="ECO:0007669"/>
    <property type="project" value="TreeGrafter"/>
</dbReference>
<proteinExistence type="predicted"/>
<keyword evidence="4 6" id="KW-1133">Transmembrane helix</keyword>
<evidence type="ECO:0000256" key="1">
    <source>
        <dbReference type="ARBA" id="ARBA00004479"/>
    </source>
</evidence>
<keyword evidence="3" id="KW-0732">Signal</keyword>
<dbReference type="GO" id="GO:0000139">
    <property type="term" value="C:Golgi membrane"/>
    <property type="evidence" value="ECO:0007669"/>
    <property type="project" value="TreeGrafter"/>
</dbReference>
<evidence type="ECO:0000313" key="9">
    <source>
        <dbReference type="Proteomes" id="UP001497525"/>
    </source>
</evidence>
<keyword evidence="2 6" id="KW-0812">Transmembrane</keyword>
<name>A0AAV2TPZ6_CALDB</name>
<dbReference type="PANTHER" id="PTHR12223">
    <property type="entry name" value="VESICULAR MANNOSE-BINDING LECTIN"/>
    <property type="match status" value="1"/>
</dbReference>
<feature type="domain" description="L-type lectin-like" evidence="7">
    <location>
        <begin position="28"/>
        <end position="255"/>
    </location>
</feature>
<dbReference type="GO" id="GO:0006888">
    <property type="term" value="P:endoplasmic reticulum to Golgi vesicle-mediated transport"/>
    <property type="evidence" value="ECO:0007669"/>
    <property type="project" value="TreeGrafter"/>
</dbReference>
<dbReference type="InterPro" id="IPR005052">
    <property type="entry name" value="Lectin_leg"/>
</dbReference>
<dbReference type="GO" id="GO:0005789">
    <property type="term" value="C:endoplasmic reticulum membrane"/>
    <property type="evidence" value="ECO:0007669"/>
    <property type="project" value="TreeGrafter"/>
</dbReference>